<feature type="compositionally biased region" description="Acidic residues" evidence="1">
    <location>
        <begin position="106"/>
        <end position="117"/>
    </location>
</feature>
<feature type="compositionally biased region" description="Acidic residues" evidence="1">
    <location>
        <begin position="63"/>
        <end position="75"/>
    </location>
</feature>
<feature type="non-terminal residue" evidence="2">
    <location>
        <position position="117"/>
    </location>
</feature>
<feature type="compositionally biased region" description="Basic and acidic residues" evidence="1">
    <location>
        <begin position="94"/>
        <end position="104"/>
    </location>
</feature>
<reference evidence="2" key="1">
    <citation type="submission" date="2022-04" db="EMBL/GenBank/DDBJ databases">
        <title>A functionally conserved STORR gene fusion in Papaver species that diverged 16.8 million years ago.</title>
        <authorList>
            <person name="Catania T."/>
        </authorList>
    </citation>
    <scope>NUCLEOTIDE SEQUENCE</scope>
    <source>
        <strain evidence="2">S-188037</strain>
    </source>
</reference>
<gene>
    <name evidence="2" type="ORF">MKW98_015764</name>
</gene>
<protein>
    <submittedName>
        <fullName evidence="2">Uncharacterized protein</fullName>
    </submittedName>
</protein>
<dbReference type="AlphaFoldDB" id="A0AAD4SVH8"/>
<sequence length="117" mass="13884">MAETKRKRIDNGGKRKPIQSSSSNNKKRRKNKKDEKHSGPRLPNQLRKQIEFLNQNNEPTHSDEDDEEIDSDEEVGGLHINDDLYEYEEVIPEEESKKNRRFDPVDNLEYELPDEYK</sequence>
<evidence type="ECO:0000256" key="1">
    <source>
        <dbReference type="SAM" id="MobiDB-lite"/>
    </source>
</evidence>
<feature type="compositionally biased region" description="Acidic residues" evidence="1">
    <location>
        <begin position="83"/>
        <end position="93"/>
    </location>
</feature>
<dbReference type="Proteomes" id="UP001202328">
    <property type="component" value="Unassembled WGS sequence"/>
</dbReference>
<dbReference type="EMBL" id="JAJJMB010008110">
    <property type="protein sequence ID" value="KAI3925416.1"/>
    <property type="molecule type" value="Genomic_DNA"/>
</dbReference>
<organism evidence="2 3">
    <name type="scientific">Papaver atlanticum</name>
    <dbReference type="NCBI Taxonomy" id="357466"/>
    <lineage>
        <taxon>Eukaryota</taxon>
        <taxon>Viridiplantae</taxon>
        <taxon>Streptophyta</taxon>
        <taxon>Embryophyta</taxon>
        <taxon>Tracheophyta</taxon>
        <taxon>Spermatophyta</taxon>
        <taxon>Magnoliopsida</taxon>
        <taxon>Ranunculales</taxon>
        <taxon>Papaveraceae</taxon>
        <taxon>Papaveroideae</taxon>
        <taxon>Papaver</taxon>
    </lineage>
</organism>
<feature type="region of interest" description="Disordered" evidence="1">
    <location>
        <begin position="1"/>
        <end position="117"/>
    </location>
</feature>
<comment type="caution">
    <text evidence="2">The sequence shown here is derived from an EMBL/GenBank/DDBJ whole genome shotgun (WGS) entry which is preliminary data.</text>
</comment>
<evidence type="ECO:0000313" key="3">
    <source>
        <dbReference type="Proteomes" id="UP001202328"/>
    </source>
</evidence>
<proteinExistence type="predicted"/>
<accession>A0AAD4SVH8</accession>
<evidence type="ECO:0000313" key="2">
    <source>
        <dbReference type="EMBL" id="KAI3925416.1"/>
    </source>
</evidence>
<name>A0AAD4SVH8_9MAGN</name>
<keyword evidence="3" id="KW-1185">Reference proteome</keyword>